<name>A0A7D7L9F9_9NOSO</name>
<protein>
    <submittedName>
        <fullName evidence="3">Filamentous hemagglutinin N-terminal domain-containing protein</fullName>
    </submittedName>
</protein>
<evidence type="ECO:0000256" key="1">
    <source>
        <dbReference type="SAM" id="SignalP"/>
    </source>
</evidence>
<keyword evidence="4" id="KW-1185">Reference proteome</keyword>
<evidence type="ECO:0000313" key="4">
    <source>
        <dbReference type="Proteomes" id="UP000514713"/>
    </source>
</evidence>
<organism evidence="3 4">
    <name type="scientific">Nostoc edaphicum CCNP1411</name>
    <dbReference type="NCBI Taxonomy" id="1472755"/>
    <lineage>
        <taxon>Bacteria</taxon>
        <taxon>Bacillati</taxon>
        <taxon>Cyanobacteriota</taxon>
        <taxon>Cyanophyceae</taxon>
        <taxon>Nostocales</taxon>
        <taxon>Nostocaceae</taxon>
        <taxon>Nostoc</taxon>
    </lineage>
</organism>
<keyword evidence="3" id="KW-0614">Plasmid</keyword>
<dbReference type="Pfam" id="PF05860">
    <property type="entry name" value="TPS"/>
    <property type="match status" value="1"/>
</dbReference>
<dbReference type="Proteomes" id="UP000514713">
    <property type="component" value="Plasmid pNe_5"/>
</dbReference>
<dbReference type="RefSeq" id="WP_181927279.1">
    <property type="nucleotide sequence ID" value="NZ_CP054697.1"/>
</dbReference>
<dbReference type="AlphaFoldDB" id="A0A7D7L9F9"/>
<dbReference type="SMART" id="SM00912">
    <property type="entry name" value="Haemagg_act"/>
    <property type="match status" value="1"/>
</dbReference>
<evidence type="ECO:0000259" key="2">
    <source>
        <dbReference type="SMART" id="SM00912"/>
    </source>
</evidence>
<dbReference type="Gene3D" id="2.160.20.10">
    <property type="entry name" value="Single-stranded right-handed beta-helix, Pectin lyase-like"/>
    <property type="match status" value="2"/>
</dbReference>
<geneLocation type="plasmid" evidence="4">
    <name>pne_5</name>
</geneLocation>
<dbReference type="KEGG" id="ned:HUN01_02265"/>
<reference evidence="4" key="1">
    <citation type="submission" date="2020-06" db="EMBL/GenBank/DDBJ databases">
        <title>Nostoc edaphicum CCNP1411 genome.</title>
        <authorList>
            <person name="Fidor A."/>
            <person name="Grabski M."/>
            <person name="Gawor J."/>
            <person name="Gromadka R."/>
            <person name="Wegrzyn G."/>
            <person name="Mazur-Marzec H."/>
        </authorList>
    </citation>
    <scope>NUCLEOTIDE SEQUENCE [LARGE SCALE GENOMIC DNA]</scope>
    <source>
        <strain evidence="4">CCNP1411</strain>
        <plasmid evidence="4">pne_5</plasmid>
    </source>
</reference>
<feature type="domain" description="Filamentous haemagglutinin FhaB/tRNA nuclease CdiA-like TPS" evidence="2">
    <location>
        <begin position="23"/>
        <end position="135"/>
    </location>
</feature>
<dbReference type="InterPro" id="IPR008638">
    <property type="entry name" value="FhaB/CdiA-like_TPS"/>
</dbReference>
<feature type="signal peptide" evidence="1">
    <location>
        <begin position="1"/>
        <end position="19"/>
    </location>
</feature>
<keyword evidence="1" id="KW-0732">Signal</keyword>
<dbReference type="SUPFAM" id="SSF51126">
    <property type="entry name" value="Pectin lyase-like"/>
    <property type="match status" value="3"/>
</dbReference>
<accession>A0A7D7L9F9</accession>
<dbReference type="InterPro" id="IPR011050">
    <property type="entry name" value="Pectin_lyase_fold/virulence"/>
</dbReference>
<evidence type="ECO:0000313" key="3">
    <source>
        <dbReference type="EMBL" id="QMS86448.1"/>
    </source>
</evidence>
<dbReference type="NCBIfam" id="TIGR01901">
    <property type="entry name" value="adhes_NPXG"/>
    <property type="match status" value="1"/>
</dbReference>
<dbReference type="InterPro" id="IPR012334">
    <property type="entry name" value="Pectin_lyas_fold"/>
</dbReference>
<gene>
    <name evidence="3" type="ORF">HUN01_02265</name>
</gene>
<dbReference type="EMBL" id="CP054697">
    <property type="protein sequence ID" value="QMS86448.1"/>
    <property type="molecule type" value="Genomic_DNA"/>
</dbReference>
<sequence length="817" mass="84389">MIFKVTLLYFLSFSTPTTAQIVPDTSLIDESRVLNQGNTSIINGGTKAGNNLFHSFKQFSLPTDGTAYFNNTLDIQNIFSRVTSKSPSEINGLIRANGTANLFLINPNGIIFGPNARLNVGGSFVASTANSINFANNYQFSVTDPQDIPPLLTLKVPIGLQYGVNSGAIQVRGTGHNLTISTPLFSPILGSGASPDSLHLSPGKTLALIGGDVSLTGGILTAPGGRIELGAVKSGIVNLIPSPTGWTLDYKYVQDFQDIKLSQQALVDASGLSSGSIQLVSKQISLTNGSVALIQNQGVQSGGSINVNVLESLELSGTSLDGKIGSGFLNETVAGNIGDIVVSAKNLAIQDGAVINAKTFTGANSGNIILNVSESTQIIGFSSINSNNNSGIGNYTFSSGNGGEIIINTGGVTAFNGGTIISGTFGDGKSGNLIVNASQGIKLSDFNPFIVIGASQLAVASFSAGDTGDLTINTPKVFLQNGGSINSYAFATGNAGNIKVNAYNSVDITREGSNGLNYKMPFGISSYATPSSDVTQQELLNVPIIPNGASGDVIINTTKLNIRDGGVINGSNLGNGNAGSLRINANAIYLDNDGSIVAATVFGEGGNIFLNSSSLQLHRGGNINATAGGGGNGGNIDINTRLIIGSGNSSIKANAFEGRGGNIRINTEGLFLSPDSKITTSSEFGLNGNIQINALDNNSGINKAAPEVVPTTPQITPACQKQVGTGTSSFAVSSRNLQSKPNDLIHNNIEQSNSFSISGFNNLYNPESLRSNQPTQIIEANVLIRDSQGNFVLTTDQANLALDDASLSASSCFSVFQ</sequence>
<feature type="chain" id="PRO_5028997496" evidence="1">
    <location>
        <begin position="20"/>
        <end position="817"/>
    </location>
</feature>
<proteinExistence type="predicted"/>